<dbReference type="EMBL" id="JACRWE010000004">
    <property type="protein sequence ID" value="MBC5996968.1"/>
    <property type="molecule type" value="Genomic_DNA"/>
</dbReference>
<dbReference type="PANTHER" id="PTHR36928:SF1">
    <property type="entry name" value="PHOSPHATASE YCDX-RELATED"/>
    <property type="match status" value="1"/>
</dbReference>
<protein>
    <submittedName>
        <fullName evidence="2">PHP domain-containing protein</fullName>
    </submittedName>
</protein>
<dbReference type="InterPro" id="IPR016195">
    <property type="entry name" value="Pol/histidinol_Pase-like"/>
</dbReference>
<evidence type="ECO:0000313" key="3">
    <source>
        <dbReference type="Proteomes" id="UP000609849"/>
    </source>
</evidence>
<evidence type="ECO:0000259" key="1">
    <source>
        <dbReference type="SMART" id="SM00481"/>
    </source>
</evidence>
<proteinExistence type="predicted"/>
<organism evidence="2 3">
    <name type="scientific">Romboutsia faecis</name>
    <dbReference type="NCBI Taxonomy" id="2764597"/>
    <lineage>
        <taxon>Bacteria</taxon>
        <taxon>Bacillati</taxon>
        <taxon>Bacillota</taxon>
        <taxon>Clostridia</taxon>
        <taxon>Peptostreptococcales</taxon>
        <taxon>Peptostreptococcaceae</taxon>
        <taxon>Romboutsia</taxon>
    </lineage>
</organism>
<comment type="caution">
    <text evidence="2">The sequence shown here is derived from an EMBL/GenBank/DDBJ whole genome shotgun (WGS) entry which is preliminary data.</text>
</comment>
<evidence type="ECO:0000313" key="2">
    <source>
        <dbReference type="EMBL" id="MBC5996968.1"/>
    </source>
</evidence>
<dbReference type="Gene3D" id="3.20.20.140">
    <property type="entry name" value="Metal-dependent hydrolases"/>
    <property type="match status" value="1"/>
</dbReference>
<keyword evidence="3" id="KW-1185">Reference proteome</keyword>
<dbReference type="Pfam" id="PF02811">
    <property type="entry name" value="PHP"/>
    <property type="match status" value="1"/>
</dbReference>
<dbReference type="RefSeq" id="WP_153972290.1">
    <property type="nucleotide sequence ID" value="NZ_JACRWE010000004.1"/>
</dbReference>
<dbReference type="PANTHER" id="PTHR36928">
    <property type="entry name" value="PHOSPHATASE YCDX-RELATED"/>
    <property type="match status" value="1"/>
</dbReference>
<dbReference type="InterPro" id="IPR003141">
    <property type="entry name" value="Pol/His_phosphatase_N"/>
</dbReference>
<gene>
    <name evidence="2" type="ORF">H8923_09360</name>
</gene>
<dbReference type="SUPFAM" id="SSF89550">
    <property type="entry name" value="PHP domain-like"/>
    <property type="match status" value="1"/>
</dbReference>
<accession>A0ABR7JQD1</accession>
<dbReference type="InterPro" id="IPR004013">
    <property type="entry name" value="PHP_dom"/>
</dbReference>
<dbReference type="Proteomes" id="UP000609849">
    <property type="component" value="Unassembled WGS sequence"/>
</dbReference>
<sequence length="237" mass="26704">MQILADYHTHTIYSHGKGTIEENVKVAISKGIKTIGISDHGYKHMSYGVKVRDIAKMREEIDKLNEKYSEIDILLGMECNVLDEKGNIDLSDKFKSYLDYVMAGYHFGSTPNNLRGLLNHCDNYIIRSVKAKEHNTNAIINAMRNNDIFVITHPGDKGDVYIEEIAKVAKETDTRLEVNSSHGFLNVEQLKAIKHLENKLIIGSDAHVPNNVGNFKLAIDTIRKAGIDTKLVENIRL</sequence>
<feature type="domain" description="Polymerase/histidinol phosphatase N-terminal" evidence="1">
    <location>
        <begin position="5"/>
        <end position="83"/>
    </location>
</feature>
<name>A0ABR7JQD1_9FIRM</name>
<dbReference type="SMART" id="SM00481">
    <property type="entry name" value="POLIIIAc"/>
    <property type="match status" value="1"/>
</dbReference>
<dbReference type="InterPro" id="IPR050243">
    <property type="entry name" value="PHP_phosphatase"/>
</dbReference>
<reference evidence="2 3" key="1">
    <citation type="submission" date="2020-08" db="EMBL/GenBank/DDBJ databases">
        <authorList>
            <person name="Liu C."/>
            <person name="Sun Q."/>
        </authorList>
    </citation>
    <scope>NUCLEOTIDE SEQUENCE [LARGE SCALE GENOMIC DNA]</scope>
    <source>
        <strain evidence="2 3">NSJ-18</strain>
    </source>
</reference>